<keyword evidence="13" id="KW-0326">Glycosidase</keyword>
<dbReference type="HAMAP" id="MF_00148">
    <property type="entry name" value="UDG"/>
    <property type="match status" value="1"/>
</dbReference>
<name>A0ABU5GX94_9BACT</name>
<comment type="catalytic activity">
    <reaction evidence="1 9 11">
        <text>Hydrolyzes single-stranded DNA or mismatched double-stranded DNA and polynucleotides, releasing free uracil.</text>
        <dbReference type="EC" id="3.2.2.27"/>
    </reaction>
</comment>
<comment type="caution">
    <text evidence="13">The sequence shown here is derived from an EMBL/GenBank/DDBJ whole genome shotgun (WGS) entry which is preliminary data.</text>
</comment>
<dbReference type="Proteomes" id="UP001291309">
    <property type="component" value="Unassembled WGS sequence"/>
</dbReference>
<dbReference type="Pfam" id="PF03167">
    <property type="entry name" value="UDG"/>
    <property type="match status" value="1"/>
</dbReference>
<dbReference type="NCBIfam" id="NF003591">
    <property type="entry name" value="PRK05254.1-4"/>
    <property type="match status" value="1"/>
</dbReference>
<comment type="subcellular location">
    <subcellularLocation>
        <location evidence="9">Cytoplasm</location>
    </subcellularLocation>
</comment>
<dbReference type="NCBIfam" id="NF003588">
    <property type="entry name" value="PRK05254.1-1"/>
    <property type="match status" value="1"/>
</dbReference>
<dbReference type="InterPro" id="IPR005122">
    <property type="entry name" value="Uracil-DNA_glycosylase-like"/>
</dbReference>
<evidence type="ECO:0000256" key="7">
    <source>
        <dbReference type="ARBA" id="ARBA00022801"/>
    </source>
</evidence>
<evidence type="ECO:0000256" key="5">
    <source>
        <dbReference type="ARBA" id="ARBA00018429"/>
    </source>
</evidence>
<dbReference type="SMART" id="SM00986">
    <property type="entry name" value="UDG"/>
    <property type="match status" value="1"/>
</dbReference>
<dbReference type="PANTHER" id="PTHR11264:SF0">
    <property type="entry name" value="URACIL-DNA GLYCOSYLASE"/>
    <property type="match status" value="1"/>
</dbReference>
<evidence type="ECO:0000256" key="8">
    <source>
        <dbReference type="ARBA" id="ARBA00023204"/>
    </source>
</evidence>
<accession>A0ABU5GX94</accession>
<evidence type="ECO:0000259" key="12">
    <source>
        <dbReference type="SMART" id="SM00986"/>
    </source>
</evidence>
<dbReference type="GO" id="GO:0004844">
    <property type="term" value="F:uracil DNA N-glycosylase activity"/>
    <property type="evidence" value="ECO:0007669"/>
    <property type="project" value="UniProtKB-EC"/>
</dbReference>
<protein>
    <recommendedName>
        <fullName evidence="5 9">Uracil-DNA glycosylase</fullName>
        <shortName evidence="9">UDG</shortName>
        <ecNumber evidence="4 9">3.2.2.27</ecNumber>
    </recommendedName>
</protein>
<dbReference type="EC" id="3.2.2.27" evidence="4 9"/>
<feature type="active site" description="Proton acceptor" evidence="9 10">
    <location>
        <position position="65"/>
    </location>
</feature>
<evidence type="ECO:0000256" key="11">
    <source>
        <dbReference type="RuleBase" id="RU003780"/>
    </source>
</evidence>
<dbReference type="SMART" id="SM00987">
    <property type="entry name" value="UreE_C"/>
    <property type="match status" value="1"/>
</dbReference>
<dbReference type="NCBIfam" id="NF003592">
    <property type="entry name" value="PRK05254.1-5"/>
    <property type="match status" value="1"/>
</dbReference>
<dbReference type="EMBL" id="JAXIVS010000002">
    <property type="protein sequence ID" value="MDY7225810.1"/>
    <property type="molecule type" value="Genomic_DNA"/>
</dbReference>
<evidence type="ECO:0000256" key="4">
    <source>
        <dbReference type="ARBA" id="ARBA00012030"/>
    </source>
</evidence>
<evidence type="ECO:0000313" key="13">
    <source>
        <dbReference type="EMBL" id="MDY7225810.1"/>
    </source>
</evidence>
<dbReference type="NCBIfam" id="TIGR00628">
    <property type="entry name" value="ung"/>
    <property type="match status" value="1"/>
</dbReference>
<dbReference type="PANTHER" id="PTHR11264">
    <property type="entry name" value="URACIL-DNA GLYCOSYLASE"/>
    <property type="match status" value="1"/>
</dbReference>
<dbReference type="NCBIfam" id="NF003589">
    <property type="entry name" value="PRK05254.1-2"/>
    <property type="match status" value="1"/>
</dbReference>
<sequence>MRENLPADWREVLTEALAAPSFQVLERFVAEERQQHTVYPSEADLFSAFRLTPYERVRVLVLGQDPYHGPGQAHGLAFSVQPGVPSPPSLVNIFKELQADLGLPPPASGSLVPWARQGVLLLNAVLTVRASEPNSHAGQGWEAFTDAVIHAVGTRPEQVVFLLWGNYARKKKKLIDTARHVIIESAHPSPLSAAGGFFGSHPFSRINEALMLRGQQPIDWRLPG</sequence>
<proteinExistence type="inferred from homology"/>
<gene>
    <name evidence="9" type="primary">ung</name>
    <name evidence="13" type="ORF">SYV04_05430</name>
</gene>
<dbReference type="InterPro" id="IPR018085">
    <property type="entry name" value="Ura-DNA_Glyclase_AS"/>
</dbReference>
<evidence type="ECO:0000256" key="6">
    <source>
        <dbReference type="ARBA" id="ARBA00022763"/>
    </source>
</evidence>
<feature type="domain" description="Uracil-DNA glycosylase-like" evidence="12">
    <location>
        <begin position="50"/>
        <end position="210"/>
    </location>
</feature>
<dbReference type="Gene3D" id="3.40.470.10">
    <property type="entry name" value="Uracil-DNA glycosylase-like domain"/>
    <property type="match status" value="1"/>
</dbReference>
<evidence type="ECO:0000313" key="14">
    <source>
        <dbReference type="Proteomes" id="UP001291309"/>
    </source>
</evidence>
<evidence type="ECO:0000256" key="3">
    <source>
        <dbReference type="ARBA" id="ARBA00008184"/>
    </source>
</evidence>
<keyword evidence="6 9" id="KW-0227">DNA damage</keyword>
<dbReference type="CDD" id="cd10027">
    <property type="entry name" value="UDG-F1-like"/>
    <property type="match status" value="1"/>
</dbReference>
<keyword evidence="9" id="KW-0963">Cytoplasm</keyword>
<keyword evidence="14" id="KW-1185">Reference proteome</keyword>
<dbReference type="InterPro" id="IPR036895">
    <property type="entry name" value="Uracil-DNA_glycosylase-like_sf"/>
</dbReference>
<evidence type="ECO:0000256" key="10">
    <source>
        <dbReference type="PROSITE-ProRule" id="PRU10072"/>
    </source>
</evidence>
<evidence type="ECO:0000256" key="9">
    <source>
        <dbReference type="HAMAP-Rule" id="MF_00148"/>
    </source>
</evidence>
<dbReference type="RefSeq" id="WP_321544539.1">
    <property type="nucleotide sequence ID" value="NZ_JAXIVS010000002.1"/>
</dbReference>
<comment type="function">
    <text evidence="2 9 11">Excises uracil residues from the DNA which can arise as a result of misincorporation of dUMP residues by DNA polymerase or due to deamination of cytosine.</text>
</comment>
<organism evidence="13 14">
    <name type="scientific">Hyalangium rubrum</name>
    <dbReference type="NCBI Taxonomy" id="3103134"/>
    <lineage>
        <taxon>Bacteria</taxon>
        <taxon>Pseudomonadati</taxon>
        <taxon>Myxococcota</taxon>
        <taxon>Myxococcia</taxon>
        <taxon>Myxococcales</taxon>
        <taxon>Cystobacterineae</taxon>
        <taxon>Archangiaceae</taxon>
        <taxon>Hyalangium</taxon>
    </lineage>
</organism>
<dbReference type="PROSITE" id="PS00130">
    <property type="entry name" value="U_DNA_GLYCOSYLASE"/>
    <property type="match status" value="1"/>
</dbReference>
<reference evidence="13 14" key="1">
    <citation type="submission" date="2023-12" db="EMBL/GenBank/DDBJ databases">
        <title>the genome sequence of Hyalangium sp. s54d21.</title>
        <authorList>
            <person name="Zhang X."/>
        </authorList>
    </citation>
    <scope>NUCLEOTIDE SEQUENCE [LARGE SCALE GENOMIC DNA]</scope>
    <source>
        <strain evidence="14">s54d21</strain>
    </source>
</reference>
<dbReference type="SUPFAM" id="SSF52141">
    <property type="entry name" value="Uracil-DNA glycosylase-like"/>
    <property type="match status" value="1"/>
</dbReference>
<evidence type="ECO:0000256" key="2">
    <source>
        <dbReference type="ARBA" id="ARBA00002631"/>
    </source>
</evidence>
<dbReference type="InterPro" id="IPR002043">
    <property type="entry name" value="UDG_fam1"/>
</dbReference>
<comment type="similarity">
    <text evidence="3 9 11">Belongs to the uracil-DNA glycosylase (UDG) superfamily. UNG family.</text>
</comment>
<evidence type="ECO:0000256" key="1">
    <source>
        <dbReference type="ARBA" id="ARBA00001400"/>
    </source>
</evidence>
<keyword evidence="7 9" id="KW-0378">Hydrolase</keyword>
<keyword evidence="8 9" id="KW-0234">DNA repair</keyword>